<evidence type="ECO:0000313" key="2">
    <source>
        <dbReference type="Proteomes" id="UP000011996"/>
    </source>
</evidence>
<protein>
    <submittedName>
        <fullName evidence="1">Uncharacterized protein</fullName>
    </submittedName>
</protein>
<accession>M5SDX8</accession>
<dbReference type="EMBL" id="ANOF01000161">
    <property type="protein sequence ID" value="EMI24344.1"/>
    <property type="molecule type" value="Genomic_DNA"/>
</dbReference>
<proteinExistence type="predicted"/>
<dbReference type="PATRIC" id="fig|1263868.3.peg.5518"/>
<evidence type="ECO:0000313" key="1">
    <source>
        <dbReference type="EMBL" id="EMI24344.1"/>
    </source>
</evidence>
<dbReference type="AlphaFoldDB" id="M5SDX8"/>
<comment type="caution">
    <text evidence="1">The sequence shown here is derived from an EMBL/GenBank/DDBJ whole genome shotgun (WGS) entry which is preliminary data.</text>
</comment>
<dbReference type="STRING" id="1263868.RESH_05077"/>
<sequence length="62" mass="7159">MSFAELQRSAYCGWDCTLRWCHGVRRCHWEDDILLLSPPAVDGSERDSPVQSFIDLLQDFAD</sequence>
<dbReference type="Proteomes" id="UP000011996">
    <property type="component" value="Unassembled WGS sequence"/>
</dbReference>
<reference evidence="1 2" key="1">
    <citation type="journal article" date="2013" name="Mar. Genomics">
        <title>Expression of sulfatases in Rhodopirellula baltica and the diversity of sulfatases in the genus Rhodopirellula.</title>
        <authorList>
            <person name="Wegner C.E."/>
            <person name="Richter-Heitmann T."/>
            <person name="Klindworth A."/>
            <person name="Klockow C."/>
            <person name="Richter M."/>
            <person name="Achstetter T."/>
            <person name="Glockner F.O."/>
            <person name="Harder J."/>
        </authorList>
    </citation>
    <scope>NUCLEOTIDE SEQUENCE [LARGE SCALE GENOMIC DNA]</scope>
    <source>
        <strain evidence="1 2">SH398</strain>
    </source>
</reference>
<organism evidence="1 2">
    <name type="scientific">Rhodopirellula europaea SH398</name>
    <dbReference type="NCBI Taxonomy" id="1263868"/>
    <lineage>
        <taxon>Bacteria</taxon>
        <taxon>Pseudomonadati</taxon>
        <taxon>Planctomycetota</taxon>
        <taxon>Planctomycetia</taxon>
        <taxon>Pirellulales</taxon>
        <taxon>Pirellulaceae</taxon>
        <taxon>Rhodopirellula</taxon>
    </lineage>
</organism>
<name>M5SDX8_9BACT</name>
<gene>
    <name evidence="1" type="ORF">RESH_05077</name>
</gene>